<dbReference type="EMBL" id="SUMB01000002">
    <property type="protein sequence ID" value="TJZ57518.1"/>
    <property type="molecule type" value="Genomic_DNA"/>
</dbReference>
<gene>
    <name evidence="3" type="ORF">FCH28_06195</name>
</gene>
<organism evidence="3 4">
    <name type="scientific">Streptomyces piniterrae</name>
    <dbReference type="NCBI Taxonomy" id="2571125"/>
    <lineage>
        <taxon>Bacteria</taxon>
        <taxon>Bacillati</taxon>
        <taxon>Actinomycetota</taxon>
        <taxon>Actinomycetes</taxon>
        <taxon>Kitasatosporales</taxon>
        <taxon>Streptomycetaceae</taxon>
        <taxon>Streptomyces</taxon>
    </lineage>
</organism>
<dbReference type="Gene3D" id="3.30.1050.20">
    <property type="match status" value="1"/>
</dbReference>
<dbReference type="Proteomes" id="UP000308697">
    <property type="component" value="Unassembled WGS sequence"/>
</dbReference>
<name>A0A4V5MLX2_9ACTN</name>
<keyword evidence="3" id="KW-0670">Pyruvate</keyword>
<feature type="domain" description="MDMPI C-terminal" evidence="1">
    <location>
        <begin position="167"/>
        <end position="230"/>
    </location>
</feature>
<dbReference type="SUPFAM" id="SSF55718">
    <property type="entry name" value="SCP-like"/>
    <property type="match status" value="1"/>
</dbReference>
<dbReference type="AlphaFoldDB" id="A0A4V5MLX2"/>
<keyword evidence="3" id="KW-0413">Isomerase</keyword>
<comment type="caution">
    <text evidence="3">The sequence shown here is derived from an EMBL/GenBank/DDBJ whole genome shotgun (WGS) entry which is preliminary data.</text>
</comment>
<sequence>MQVTEALGPIAEATDRFVATVRALTDEQIGAATLVPPWTRGHVITHVARAGDSLCRLLTWARTGVETPQYPSMAARAAEIEAGAARPVAELVDDVTAGAARFEEAVRALPAEAWRAEVRMRTGELRTPATLVPTRLRELEVHHADLAAGYTFADVPPSAARWIIDDLIAAQRRRDGIAPLRIEATDTGLAHELGTGGPVVTGTQAALLAWLTGRSPGAELTASGADTLPAAPYWI</sequence>
<dbReference type="InterPro" id="IPR024344">
    <property type="entry name" value="MDMPI_metal-binding"/>
</dbReference>
<evidence type="ECO:0000259" key="2">
    <source>
        <dbReference type="Pfam" id="PF11716"/>
    </source>
</evidence>
<dbReference type="OrthoDB" id="5118203at2"/>
<dbReference type="Pfam" id="PF07398">
    <property type="entry name" value="MDMPI_C"/>
    <property type="match status" value="1"/>
</dbReference>
<feature type="domain" description="Mycothiol-dependent maleylpyruvate isomerase metal-binding" evidence="2">
    <location>
        <begin position="11"/>
        <end position="147"/>
    </location>
</feature>
<evidence type="ECO:0000313" key="4">
    <source>
        <dbReference type="Proteomes" id="UP000308697"/>
    </source>
</evidence>
<keyword evidence="4" id="KW-1185">Reference proteome</keyword>
<protein>
    <submittedName>
        <fullName evidence="3">Maleylpyruvate isomerase family mycothiol-dependent enzyme</fullName>
    </submittedName>
</protein>
<dbReference type="InterPro" id="IPR036527">
    <property type="entry name" value="SCP2_sterol-bd_dom_sf"/>
</dbReference>
<dbReference type="NCBIfam" id="TIGR03083">
    <property type="entry name" value="maleylpyruvate isomerase family mycothiol-dependent enzyme"/>
    <property type="match status" value="1"/>
</dbReference>
<dbReference type="InterPro" id="IPR017517">
    <property type="entry name" value="Maleyloyr_isom"/>
</dbReference>
<dbReference type="GO" id="GO:0046872">
    <property type="term" value="F:metal ion binding"/>
    <property type="evidence" value="ECO:0007669"/>
    <property type="project" value="InterPro"/>
</dbReference>
<evidence type="ECO:0000259" key="1">
    <source>
        <dbReference type="Pfam" id="PF07398"/>
    </source>
</evidence>
<dbReference type="InterPro" id="IPR034660">
    <property type="entry name" value="DinB/YfiT-like"/>
</dbReference>
<evidence type="ECO:0000313" key="3">
    <source>
        <dbReference type="EMBL" id="TJZ57518.1"/>
    </source>
</evidence>
<dbReference type="Pfam" id="PF11716">
    <property type="entry name" value="MDMPI_N"/>
    <property type="match status" value="1"/>
</dbReference>
<dbReference type="GO" id="GO:0016853">
    <property type="term" value="F:isomerase activity"/>
    <property type="evidence" value="ECO:0007669"/>
    <property type="project" value="UniProtKB-KW"/>
</dbReference>
<accession>A0A4V5MLX2</accession>
<reference evidence="3 4" key="1">
    <citation type="submission" date="2019-04" db="EMBL/GenBank/DDBJ databases">
        <title>Streptomyces piniterrae sp. nov., a heliquinomycin-producing actinomycete isolated from rhizosphere soil of Pinus yunnanensis.</title>
        <authorList>
            <person name="Zhuang X."/>
            <person name="Zhao J."/>
        </authorList>
    </citation>
    <scope>NUCLEOTIDE SEQUENCE [LARGE SCALE GENOMIC DNA]</scope>
    <source>
        <strain evidence="4">jys28</strain>
    </source>
</reference>
<proteinExistence type="predicted"/>
<dbReference type="Gene3D" id="1.20.120.450">
    <property type="entry name" value="dinb family like domain"/>
    <property type="match status" value="1"/>
</dbReference>
<dbReference type="InterPro" id="IPR010872">
    <property type="entry name" value="MDMPI_C-term_domain"/>
</dbReference>
<dbReference type="SUPFAM" id="SSF109854">
    <property type="entry name" value="DinB/YfiT-like putative metalloenzymes"/>
    <property type="match status" value="1"/>
</dbReference>